<proteinExistence type="inferred from homology"/>
<dbReference type="GO" id="GO:0006631">
    <property type="term" value="P:fatty acid metabolic process"/>
    <property type="evidence" value="ECO:0007669"/>
    <property type="project" value="UniProtKB-KW"/>
</dbReference>
<feature type="transmembrane region" description="Helical" evidence="10">
    <location>
        <begin position="20"/>
        <end position="41"/>
    </location>
</feature>
<keyword evidence="8" id="KW-0443">Lipid metabolism</keyword>
<keyword evidence="13" id="KW-1185">Reference proteome</keyword>
<keyword evidence="5 10" id="KW-1133">Transmembrane helix</keyword>
<evidence type="ECO:0000256" key="5">
    <source>
        <dbReference type="ARBA" id="ARBA00022989"/>
    </source>
</evidence>
<keyword evidence="9 10" id="KW-0472">Membrane</keyword>
<dbReference type="GO" id="GO:0016020">
    <property type="term" value="C:membrane"/>
    <property type="evidence" value="ECO:0007669"/>
    <property type="project" value="UniProtKB-SubCell"/>
</dbReference>
<keyword evidence="4" id="KW-0276">Fatty acid metabolism</keyword>
<comment type="similarity">
    <text evidence="2">Belongs to the fatty acid desaturase type 2 family.</text>
</comment>
<feature type="transmembrane region" description="Helical" evidence="10">
    <location>
        <begin position="123"/>
        <end position="146"/>
    </location>
</feature>
<keyword evidence="3 10" id="KW-0812">Transmembrane</keyword>
<evidence type="ECO:0000256" key="8">
    <source>
        <dbReference type="ARBA" id="ARBA00023098"/>
    </source>
</evidence>
<dbReference type="InterPro" id="IPR005804">
    <property type="entry name" value="FA_desaturase_dom"/>
</dbReference>
<dbReference type="CDD" id="cd03505">
    <property type="entry name" value="Delta9-FADS-like"/>
    <property type="match status" value="1"/>
</dbReference>
<dbReference type="PANTHER" id="PTHR11351:SF3">
    <property type="entry name" value="BLL4393 PROTEIN"/>
    <property type="match status" value="1"/>
</dbReference>
<feature type="transmembrane region" description="Helical" evidence="10">
    <location>
        <begin position="167"/>
        <end position="186"/>
    </location>
</feature>
<evidence type="ECO:0000313" key="12">
    <source>
        <dbReference type="EMBL" id="GLL05089.1"/>
    </source>
</evidence>
<sequence length="308" mass="34303">MDRPQPQPMLEGARRPAAQLTVYLIVVLPFAGLLVAVPMLWGWGITLIDVVLAGATYLVTMLGVTVGFHRYFTHRSFRARRPVRIALAVLGSLAVQGPIGHWVANHRRHHAFADHDGDPHSPWQFGTSAFALLRGFWHAHMGWMFSRDLTNQRRFAPDIIDDRDLRLVHHLFIPLAVLSVCGPAGVGALVAGTWQGAVSALVWAGLIRVGLVHHVSWSVNSICHLVGERPFTARDKAANFAPLAIASMGEAWHNLHHADPSSARHGVERGQIDIAARVIWLMERLGWAYDVRWPTPERIRRLRRSAAL</sequence>
<evidence type="ECO:0000256" key="3">
    <source>
        <dbReference type="ARBA" id="ARBA00022692"/>
    </source>
</evidence>
<keyword evidence="6" id="KW-0560">Oxidoreductase</keyword>
<reference evidence="12" key="2">
    <citation type="submission" date="2023-01" db="EMBL/GenBank/DDBJ databases">
        <authorList>
            <person name="Sun Q."/>
            <person name="Evtushenko L."/>
        </authorList>
    </citation>
    <scope>NUCLEOTIDE SEQUENCE</scope>
    <source>
        <strain evidence="12">VKM Ac-1321</strain>
    </source>
</reference>
<feature type="transmembrane region" description="Helical" evidence="10">
    <location>
        <begin position="83"/>
        <end position="103"/>
    </location>
</feature>
<reference evidence="12" key="1">
    <citation type="journal article" date="2014" name="Int. J. Syst. Evol. Microbiol.">
        <title>Complete genome sequence of Corynebacterium casei LMG S-19264T (=DSM 44701T), isolated from a smear-ripened cheese.</title>
        <authorList>
            <consortium name="US DOE Joint Genome Institute (JGI-PGF)"/>
            <person name="Walter F."/>
            <person name="Albersmeier A."/>
            <person name="Kalinowski J."/>
            <person name="Ruckert C."/>
        </authorList>
    </citation>
    <scope>NUCLEOTIDE SEQUENCE</scope>
    <source>
        <strain evidence="12">VKM Ac-1321</strain>
    </source>
</reference>
<dbReference type="AlphaFoldDB" id="A0A9W6KR17"/>
<feature type="transmembrane region" description="Helical" evidence="10">
    <location>
        <begin position="192"/>
        <end position="211"/>
    </location>
</feature>
<organism evidence="12 13">
    <name type="scientific">Dactylosporangium matsuzakiense</name>
    <dbReference type="NCBI Taxonomy" id="53360"/>
    <lineage>
        <taxon>Bacteria</taxon>
        <taxon>Bacillati</taxon>
        <taxon>Actinomycetota</taxon>
        <taxon>Actinomycetes</taxon>
        <taxon>Micromonosporales</taxon>
        <taxon>Micromonosporaceae</taxon>
        <taxon>Dactylosporangium</taxon>
    </lineage>
</organism>
<dbReference type="Pfam" id="PF00487">
    <property type="entry name" value="FA_desaturase"/>
    <property type="match status" value="1"/>
</dbReference>
<evidence type="ECO:0000256" key="6">
    <source>
        <dbReference type="ARBA" id="ARBA00023002"/>
    </source>
</evidence>
<evidence type="ECO:0000256" key="4">
    <source>
        <dbReference type="ARBA" id="ARBA00022832"/>
    </source>
</evidence>
<evidence type="ECO:0000256" key="10">
    <source>
        <dbReference type="SAM" id="Phobius"/>
    </source>
</evidence>
<comment type="subcellular location">
    <subcellularLocation>
        <location evidence="1">Membrane</location>
        <topology evidence="1">Multi-pass membrane protein</topology>
    </subcellularLocation>
</comment>
<evidence type="ECO:0000256" key="2">
    <source>
        <dbReference type="ARBA" id="ARBA00008749"/>
    </source>
</evidence>
<dbReference type="Proteomes" id="UP001143480">
    <property type="component" value="Unassembled WGS sequence"/>
</dbReference>
<dbReference type="InterPro" id="IPR015876">
    <property type="entry name" value="Acyl-CoA_DS"/>
</dbReference>
<protein>
    <submittedName>
        <fullName evidence="12">Stearoyl-CoA desaturase</fullName>
    </submittedName>
</protein>
<dbReference type="RefSeq" id="WP_271189770.1">
    <property type="nucleotide sequence ID" value="NZ_BSFP01000053.1"/>
</dbReference>
<name>A0A9W6KR17_9ACTN</name>
<evidence type="ECO:0000256" key="7">
    <source>
        <dbReference type="ARBA" id="ARBA00023004"/>
    </source>
</evidence>
<keyword evidence="7" id="KW-0408">Iron</keyword>
<comment type="caution">
    <text evidence="12">The sequence shown here is derived from an EMBL/GenBank/DDBJ whole genome shotgun (WGS) entry which is preliminary data.</text>
</comment>
<dbReference type="GO" id="GO:0016717">
    <property type="term" value="F:oxidoreductase activity, acting on paired donors, with oxidation of a pair of donors resulting in the reduction of molecular oxygen to two molecules of water"/>
    <property type="evidence" value="ECO:0007669"/>
    <property type="project" value="InterPro"/>
</dbReference>
<feature type="domain" description="Fatty acid desaturase" evidence="11">
    <location>
        <begin position="53"/>
        <end position="261"/>
    </location>
</feature>
<gene>
    <name evidence="12" type="primary">desC_2</name>
    <name evidence="12" type="ORF">GCM10017581_068360</name>
</gene>
<dbReference type="PRINTS" id="PR00075">
    <property type="entry name" value="FACDDSATRASE"/>
</dbReference>
<evidence type="ECO:0000256" key="1">
    <source>
        <dbReference type="ARBA" id="ARBA00004141"/>
    </source>
</evidence>
<evidence type="ECO:0000259" key="11">
    <source>
        <dbReference type="Pfam" id="PF00487"/>
    </source>
</evidence>
<dbReference type="EMBL" id="BSFP01000053">
    <property type="protein sequence ID" value="GLL05089.1"/>
    <property type="molecule type" value="Genomic_DNA"/>
</dbReference>
<feature type="transmembrane region" description="Helical" evidence="10">
    <location>
        <begin position="47"/>
        <end position="71"/>
    </location>
</feature>
<accession>A0A9W6KR17</accession>
<evidence type="ECO:0000313" key="13">
    <source>
        <dbReference type="Proteomes" id="UP001143480"/>
    </source>
</evidence>
<dbReference type="PANTHER" id="PTHR11351">
    <property type="entry name" value="ACYL-COA DESATURASE"/>
    <property type="match status" value="1"/>
</dbReference>
<evidence type="ECO:0000256" key="9">
    <source>
        <dbReference type="ARBA" id="ARBA00023136"/>
    </source>
</evidence>